<dbReference type="EMBL" id="KE123910">
    <property type="protein sequence ID" value="EPB91289.1"/>
    <property type="molecule type" value="Genomic_DNA"/>
</dbReference>
<organism evidence="1 2">
    <name type="scientific">Mucor circinelloides f. circinelloides (strain 1006PhL)</name>
    <name type="common">Mucormycosis agent</name>
    <name type="synonym">Calyptromyces circinelloides</name>
    <dbReference type="NCBI Taxonomy" id="1220926"/>
    <lineage>
        <taxon>Eukaryota</taxon>
        <taxon>Fungi</taxon>
        <taxon>Fungi incertae sedis</taxon>
        <taxon>Mucoromycota</taxon>
        <taxon>Mucoromycotina</taxon>
        <taxon>Mucoromycetes</taxon>
        <taxon>Mucorales</taxon>
        <taxon>Mucorineae</taxon>
        <taxon>Mucoraceae</taxon>
        <taxon>Mucor</taxon>
    </lineage>
</organism>
<protein>
    <submittedName>
        <fullName evidence="1">Uncharacterized protein</fullName>
    </submittedName>
</protein>
<dbReference type="InParanoid" id="S2JMT4"/>
<reference evidence="2" key="1">
    <citation type="submission" date="2013-05" db="EMBL/GenBank/DDBJ databases">
        <title>The Genome sequence of Mucor circinelloides f. circinelloides 1006PhL.</title>
        <authorList>
            <consortium name="The Broad Institute Genomics Platform"/>
            <person name="Cuomo C."/>
            <person name="Earl A."/>
            <person name="Findley K."/>
            <person name="Lee S.C."/>
            <person name="Walker B."/>
            <person name="Young S."/>
            <person name="Zeng Q."/>
            <person name="Gargeya S."/>
            <person name="Fitzgerald M."/>
            <person name="Haas B."/>
            <person name="Abouelleil A."/>
            <person name="Allen A.W."/>
            <person name="Alvarado L."/>
            <person name="Arachchi H.M."/>
            <person name="Berlin A.M."/>
            <person name="Chapman S.B."/>
            <person name="Gainer-Dewar J."/>
            <person name="Goldberg J."/>
            <person name="Griggs A."/>
            <person name="Gujja S."/>
            <person name="Hansen M."/>
            <person name="Howarth C."/>
            <person name="Imamovic A."/>
            <person name="Ireland A."/>
            <person name="Larimer J."/>
            <person name="McCowan C."/>
            <person name="Murphy C."/>
            <person name="Pearson M."/>
            <person name="Poon T.W."/>
            <person name="Priest M."/>
            <person name="Roberts A."/>
            <person name="Saif S."/>
            <person name="Shea T."/>
            <person name="Sisk P."/>
            <person name="Sykes S."/>
            <person name="Wortman J."/>
            <person name="Nusbaum C."/>
            <person name="Birren B."/>
        </authorList>
    </citation>
    <scope>NUCLEOTIDE SEQUENCE [LARGE SCALE GENOMIC DNA]</scope>
    <source>
        <strain evidence="2">1006PhL</strain>
    </source>
</reference>
<evidence type="ECO:0000313" key="1">
    <source>
        <dbReference type="EMBL" id="EPB91289.1"/>
    </source>
</evidence>
<dbReference type="AlphaFoldDB" id="S2JMT4"/>
<accession>S2JMT4</accession>
<gene>
    <name evidence="1" type="ORF">HMPREF1544_01805</name>
</gene>
<dbReference type="Proteomes" id="UP000014254">
    <property type="component" value="Unassembled WGS sequence"/>
</dbReference>
<name>S2JMT4_MUCC1</name>
<evidence type="ECO:0000313" key="2">
    <source>
        <dbReference type="Proteomes" id="UP000014254"/>
    </source>
</evidence>
<dbReference type="VEuPathDB" id="FungiDB:HMPREF1544_01805"/>
<keyword evidence="2" id="KW-1185">Reference proteome</keyword>
<sequence length="59" mass="6720">MTNSNVRSLVSGLELYNSKKLSDPIASANKKIILFEGLILYCEFDSSRTKKKDHLKDRC</sequence>
<proteinExistence type="predicted"/>